<gene>
    <name evidence="2" type="ORF">SAMN02746041_01301</name>
</gene>
<evidence type="ECO:0000313" key="2">
    <source>
        <dbReference type="EMBL" id="SMC21877.1"/>
    </source>
</evidence>
<name>A0A1W1XDB1_9BACT</name>
<keyword evidence="1" id="KW-0175">Coiled coil</keyword>
<evidence type="ECO:0000256" key="1">
    <source>
        <dbReference type="SAM" id="Coils"/>
    </source>
</evidence>
<reference evidence="2 3" key="1">
    <citation type="submission" date="2017-04" db="EMBL/GenBank/DDBJ databases">
        <authorList>
            <person name="Afonso C.L."/>
            <person name="Miller P.J."/>
            <person name="Scott M.A."/>
            <person name="Spackman E."/>
            <person name="Goraichik I."/>
            <person name="Dimitrov K.M."/>
            <person name="Suarez D.L."/>
            <person name="Swayne D.E."/>
        </authorList>
    </citation>
    <scope>NUCLEOTIDE SEQUENCE [LARGE SCALE GENOMIC DNA]</scope>
    <source>
        <strain evidence="2 3">DSM 13146</strain>
    </source>
</reference>
<dbReference type="Proteomes" id="UP000192783">
    <property type="component" value="Unassembled WGS sequence"/>
</dbReference>
<dbReference type="AlphaFoldDB" id="A0A1W1XDB1"/>
<sequence length="110" mass="13141">MIAKNNQRAPQDIPAEDRQVQERLEGLRKEYEKLHKKKIETDTTLQNLEQQLRELERQAKDEYGTSDLNELRALLERWRAENEEKVAEYQEHIRSIQGALERIENPEEAE</sequence>
<accession>A0A1W1XDB1</accession>
<feature type="coiled-coil region" evidence="1">
    <location>
        <begin position="17"/>
        <end position="95"/>
    </location>
</feature>
<dbReference type="RefSeq" id="WP_084057060.1">
    <property type="nucleotide sequence ID" value="NZ_FWXF01000005.1"/>
</dbReference>
<evidence type="ECO:0000313" key="3">
    <source>
        <dbReference type="Proteomes" id="UP000192783"/>
    </source>
</evidence>
<dbReference type="EMBL" id="FWXF01000005">
    <property type="protein sequence ID" value="SMC21877.1"/>
    <property type="molecule type" value="Genomic_DNA"/>
</dbReference>
<protein>
    <submittedName>
        <fullName evidence="2">Uncharacterized protein</fullName>
    </submittedName>
</protein>
<organism evidence="2 3">
    <name type="scientific">Desulfacinum hydrothermale DSM 13146</name>
    <dbReference type="NCBI Taxonomy" id="1121390"/>
    <lineage>
        <taxon>Bacteria</taxon>
        <taxon>Pseudomonadati</taxon>
        <taxon>Thermodesulfobacteriota</taxon>
        <taxon>Syntrophobacteria</taxon>
        <taxon>Syntrophobacterales</taxon>
        <taxon>Syntrophobacteraceae</taxon>
        <taxon>Desulfacinum</taxon>
    </lineage>
</organism>
<dbReference type="STRING" id="1121390.SAMN02746041_01301"/>
<proteinExistence type="predicted"/>
<dbReference type="OrthoDB" id="5457292at2"/>
<keyword evidence="3" id="KW-1185">Reference proteome</keyword>